<dbReference type="GO" id="GO:0016491">
    <property type="term" value="F:oxidoreductase activity"/>
    <property type="evidence" value="ECO:0007669"/>
    <property type="project" value="InterPro"/>
</dbReference>
<dbReference type="Pfam" id="PF03358">
    <property type="entry name" value="FMN_red"/>
    <property type="match status" value="1"/>
</dbReference>
<evidence type="ECO:0000259" key="4">
    <source>
        <dbReference type="Pfam" id="PF03358"/>
    </source>
</evidence>
<proteinExistence type="predicted"/>
<feature type="region of interest" description="Disordered" evidence="3">
    <location>
        <begin position="209"/>
        <end position="234"/>
    </location>
</feature>
<name>A0A1W1XHJ6_9BACT</name>
<sequence length="234" mass="25576">MTRIPIIGISGSPIRNSNTDRMVLKVLEASGLPFEFVKLSRLNVRPCIACLGCKDDNQCKVKDDFPPLAEKLKGAAAVVVGGYAPYGSLDAFTKAFLERLFSLRHQNGLNRGKLAVAVVTGIGRGAPGLDESAGQLTHALRLEGMEVLETLKIVGNPECMVCGYGETCSMSAIPWIFGQDARITPDKFRRVEDQSSVWERTHKVGKEIRKRLRSERGMGRGGNESPRGMPDFRG</sequence>
<feature type="domain" description="NADPH-dependent FMN reductase-like" evidence="4">
    <location>
        <begin position="6"/>
        <end position="145"/>
    </location>
</feature>
<gene>
    <name evidence="5" type="ORF">SAMN02746041_01612</name>
</gene>
<dbReference type="Proteomes" id="UP000192783">
    <property type="component" value="Unassembled WGS sequence"/>
</dbReference>
<dbReference type="SUPFAM" id="SSF52218">
    <property type="entry name" value="Flavoproteins"/>
    <property type="match status" value="1"/>
</dbReference>
<dbReference type="OrthoDB" id="9790975at2"/>
<organism evidence="5 6">
    <name type="scientific">Desulfacinum hydrothermale DSM 13146</name>
    <dbReference type="NCBI Taxonomy" id="1121390"/>
    <lineage>
        <taxon>Bacteria</taxon>
        <taxon>Pseudomonadati</taxon>
        <taxon>Thermodesulfobacteriota</taxon>
        <taxon>Syntrophobacteria</taxon>
        <taxon>Syntrophobacterales</taxon>
        <taxon>Syntrophobacteraceae</taxon>
        <taxon>Desulfacinum</taxon>
    </lineage>
</organism>
<dbReference type="STRING" id="1121390.SAMN02746041_01612"/>
<keyword evidence="6" id="KW-1185">Reference proteome</keyword>
<evidence type="ECO:0000256" key="1">
    <source>
        <dbReference type="ARBA" id="ARBA00022630"/>
    </source>
</evidence>
<dbReference type="AlphaFoldDB" id="A0A1W1XHJ6"/>
<accession>A0A1W1XHJ6</accession>
<dbReference type="PANTHER" id="PTHR43278:SF1">
    <property type="entry name" value="IRON-SULFUR FLAVOPROTEIN MJ1083"/>
    <property type="match status" value="1"/>
</dbReference>
<dbReference type="RefSeq" id="WP_084057368.1">
    <property type="nucleotide sequence ID" value="NZ_FWXF01000007.1"/>
</dbReference>
<dbReference type="PANTHER" id="PTHR43278">
    <property type="entry name" value="NAD(P)H-DEPENDENT FMN-CONTAINING OXIDOREDUCTASE YWQN-RELATED"/>
    <property type="match status" value="1"/>
</dbReference>
<dbReference type="InterPro" id="IPR029039">
    <property type="entry name" value="Flavoprotein-like_sf"/>
</dbReference>
<keyword evidence="1" id="KW-0285">Flavoprotein</keyword>
<reference evidence="5 6" key="1">
    <citation type="submission" date="2017-04" db="EMBL/GenBank/DDBJ databases">
        <authorList>
            <person name="Afonso C.L."/>
            <person name="Miller P.J."/>
            <person name="Scott M.A."/>
            <person name="Spackman E."/>
            <person name="Goraichik I."/>
            <person name="Dimitrov K.M."/>
            <person name="Suarez D.L."/>
            <person name="Swayne D.E."/>
        </authorList>
    </citation>
    <scope>NUCLEOTIDE SEQUENCE [LARGE SCALE GENOMIC DNA]</scope>
    <source>
        <strain evidence="5 6">DSM 13146</strain>
    </source>
</reference>
<dbReference type="Gene3D" id="3.40.50.360">
    <property type="match status" value="1"/>
</dbReference>
<evidence type="ECO:0000313" key="5">
    <source>
        <dbReference type="EMBL" id="SMC22981.1"/>
    </source>
</evidence>
<protein>
    <submittedName>
        <fullName evidence="5">NADPH-dependent FMN reductase</fullName>
    </submittedName>
</protein>
<dbReference type="InterPro" id="IPR005025">
    <property type="entry name" value="FMN_Rdtase-like_dom"/>
</dbReference>
<keyword evidence="2" id="KW-0288">FMN</keyword>
<evidence type="ECO:0000313" key="6">
    <source>
        <dbReference type="Proteomes" id="UP000192783"/>
    </source>
</evidence>
<dbReference type="EMBL" id="FWXF01000007">
    <property type="protein sequence ID" value="SMC22981.1"/>
    <property type="molecule type" value="Genomic_DNA"/>
</dbReference>
<dbReference type="InterPro" id="IPR051796">
    <property type="entry name" value="ISF_SsuE-like"/>
</dbReference>
<evidence type="ECO:0000256" key="2">
    <source>
        <dbReference type="ARBA" id="ARBA00022643"/>
    </source>
</evidence>
<evidence type="ECO:0000256" key="3">
    <source>
        <dbReference type="SAM" id="MobiDB-lite"/>
    </source>
</evidence>